<keyword evidence="5" id="KW-0732">Signal</keyword>
<dbReference type="PANTHER" id="PTHR47053:SF1">
    <property type="entry name" value="MUREIN DD-ENDOPEPTIDASE MEPH-RELATED"/>
    <property type="match status" value="1"/>
</dbReference>
<protein>
    <submittedName>
        <fullName evidence="7">Cell wall-associated hydrolase, NlpC family</fullName>
    </submittedName>
</protein>
<dbReference type="InterPro" id="IPR051202">
    <property type="entry name" value="Peptidase_C40"/>
</dbReference>
<dbReference type="RefSeq" id="WP_090701465.1">
    <property type="nucleotide sequence ID" value="NZ_FNHH01000005.1"/>
</dbReference>
<dbReference type="Gene3D" id="2.30.30.40">
    <property type="entry name" value="SH3 Domains"/>
    <property type="match status" value="2"/>
</dbReference>
<organism evidence="7 8">
    <name type="scientific">Daejeonella rubra</name>
    <dbReference type="NCBI Taxonomy" id="990371"/>
    <lineage>
        <taxon>Bacteria</taxon>
        <taxon>Pseudomonadati</taxon>
        <taxon>Bacteroidota</taxon>
        <taxon>Sphingobacteriia</taxon>
        <taxon>Sphingobacteriales</taxon>
        <taxon>Sphingobacteriaceae</taxon>
        <taxon>Daejeonella</taxon>
    </lineage>
</organism>
<evidence type="ECO:0000259" key="6">
    <source>
        <dbReference type="PROSITE" id="PS51935"/>
    </source>
</evidence>
<comment type="similarity">
    <text evidence="1">Belongs to the peptidase C40 family.</text>
</comment>
<dbReference type="Pfam" id="PF00877">
    <property type="entry name" value="NLPC_P60"/>
    <property type="match status" value="1"/>
</dbReference>
<name>A0A1G9Q414_9SPHI</name>
<proteinExistence type="inferred from homology"/>
<evidence type="ECO:0000256" key="2">
    <source>
        <dbReference type="ARBA" id="ARBA00022670"/>
    </source>
</evidence>
<keyword evidence="8" id="KW-1185">Reference proteome</keyword>
<reference evidence="8" key="1">
    <citation type="submission" date="2016-10" db="EMBL/GenBank/DDBJ databases">
        <authorList>
            <person name="Varghese N."/>
            <person name="Submissions S."/>
        </authorList>
    </citation>
    <scope>NUCLEOTIDE SEQUENCE [LARGE SCALE GENOMIC DNA]</scope>
    <source>
        <strain evidence="8">DSM 24536</strain>
    </source>
</reference>
<dbReference type="PANTHER" id="PTHR47053">
    <property type="entry name" value="MUREIN DD-ENDOPEPTIDASE MEPH-RELATED"/>
    <property type="match status" value="1"/>
</dbReference>
<feature type="chain" id="PRO_5011461418" evidence="5">
    <location>
        <begin position="20"/>
        <end position="406"/>
    </location>
</feature>
<dbReference type="GO" id="GO:0008234">
    <property type="term" value="F:cysteine-type peptidase activity"/>
    <property type="evidence" value="ECO:0007669"/>
    <property type="project" value="UniProtKB-KW"/>
</dbReference>
<feature type="domain" description="NlpC/P60" evidence="6">
    <location>
        <begin position="244"/>
        <end position="383"/>
    </location>
</feature>
<dbReference type="STRING" id="990371.SAMN05421813_105115"/>
<evidence type="ECO:0000313" key="8">
    <source>
        <dbReference type="Proteomes" id="UP000199226"/>
    </source>
</evidence>
<evidence type="ECO:0000313" key="7">
    <source>
        <dbReference type="EMBL" id="SDM05772.1"/>
    </source>
</evidence>
<evidence type="ECO:0000256" key="5">
    <source>
        <dbReference type="SAM" id="SignalP"/>
    </source>
</evidence>
<dbReference type="GO" id="GO:0006508">
    <property type="term" value="P:proteolysis"/>
    <property type="evidence" value="ECO:0007669"/>
    <property type="project" value="UniProtKB-KW"/>
</dbReference>
<dbReference type="Pfam" id="PF18348">
    <property type="entry name" value="SH3_16"/>
    <property type="match status" value="1"/>
</dbReference>
<dbReference type="OrthoDB" id="9813368at2"/>
<dbReference type="InterPro" id="IPR038765">
    <property type="entry name" value="Papain-like_cys_pep_sf"/>
</dbReference>
<dbReference type="Proteomes" id="UP000199226">
    <property type="component" value="Unassembled WGS sequence"/>
</dbReference>
<accession>A0A1G9Q414</accession>
<dbReference type="InterPro" id="IPR041382">
    <property type="entry name" value="SH3_16"/>
</dbReference>
<dbReference type="AlphaFoldDB" id="A0A1G9Q414"/>
<gene>
    <name evidence="7" type="ORF">SAMN05421813_105115</name>
</gene>
<dbReference type="Gene3D" id="3.90.1720.10">
    <property type="entry name" value="endopeptidase domain like (from Nostoc punctiforme)"/>
    <property type="match status" value="1"/>
</dbReference>
<evidence type="ECO:0000256" key="4">
    <source>
        <dbReference type="ARBA" id="ARBA00022807"/>
    </source>
</evidence>
<evidence type="ECO:0000256" key="3">
    <source>
        <dbReference type="ARBA" id="ARBA00022801"/>
    </source>
</evidence>
<keyword evidence="2" id="KW-0645">Protease</keyword>
<dbReference type="PROSITE" id="PS51935">
    <property type="entry name" value="NLPC_P60"/>
    <property type="match status" value="1"/>
</dbReference>
<evidence type="ECO:0000256" key="1">
    <source>
        <dbReference type="ARBA" id="ARBA00007074"/>
    </source>
</evidence>
<dbReference type="InterPro" id="IPR000064">
    <property type="entry name" value="NLP_P60_dom"/>
</dbReference>
<dbReference type="EMBL" id="FNHH01000005">
    <property type="protein sequence ID" value="SDM05772.1"/>
    <property type="molecule type" value="Genomic_DNA"/>
</dbReference>
<keyword evidence="4" id="KW-0788">Thiol protease</keyword>
<feature type="signal peptide" evidence="5">
    <location>
        <begin position="1"/>
        <end position="19"/>
    </location>
</feature>
<sequence>MKKLFLIALILFISSSIEAALPDSTLIRRVNELSAQIQKKYAPDKRTEFFQLKLETSEPLAFNLQVSKPEAIQEFKALLKAENISVIINDEILPAKNLAEKIYGVANLSVINTRYAPNHAAEMATQATLGTPVKILKKEKGHFFVRTPDNYLSWTETGGVTPMNKADFENWQAAEKVVYTDLFGFAYSEASESSLPVSDLVAGNILQVLSEANGFYKVSFPDKRIAYISIKKAQSFDQWKNRPDPTAEQILKTARNFLGIPYLWGGTSVKGMDCSGFTKTSYLLNGIVLPRDASQQALVGDKVDIHDNDTLSISKALKNLKPGDHLFFAGDKRNMRVTHTALYIGNGEFIQAAGLVRINSMISGSKNYDDFQSRTLVGARRVLTAIGGPEITRIDKHPYYQGMVNQ</sequence>
<keyword evidence="3 7" id="KW-0378">Hydrolase</keyword>
<dbReference type="SUPFAM" id="SSF54001">
    <property type="entry name" value="Cysteine proteinases"/>
    <property type="match status" value="1"/>
</dbReference>